<keyword evidence="7" id="KW-0807">Transducer</keyword>
<evidence type="ECO:0000256" key="7">
    <source>
        <dbReference type="ARBA" id="ARBA00023224"/>
    </source>
</evidence>
<evidence type="ECO:0000256" key="4">
    <source>
        <dbReference type="ARBA" id="ARBA00023040"/>
    </source>
</evidence>
<feature type="transmembrane region" description="Helical" evidence="8">
    <location>
        <begin position="304"/>
        <end position="323"/>
    </location>
</feature>
<reference evidence="10" key="1">
    <citation type="submission" date="2021-03" db="EMBL/GenBank/DDBJ databases">
        <authorList>
            <person name="Bekaert M."/>
        </authorList>
    </citation>
    <scope>NUCLEOTIDE SEQUENCE</scope>
</reference>
<keyword evidence="5 8" id="KW-0472">Membrane</keyword>
<dbReference type="OrthoDB" id="9990906at2759"/>
<feature type="transmembrane region" description="Helical" evidence="8">
    <location>
        <begin position="46"/>
        <end position="64"/>
    </location>
</feature>
<dbReference type="Proteomes" id="UP000683360">
    <property type="component" value="Unassembled WGS sequence"/>
</dbReference>
<evidence type="ECO:0000256" key="6">
    <source>
        <dbReference type="ARBA" id="ARBA00023170"/>
    </source>
</evidence>
<dbReference type="InterPro" id="IPR017452">
    <property type="entry name" value="GPCR_Rhodpsn_7TM"/>
</dbReference>
<feature type="transmembrane region" description="Helical" evidence="8">
    <location>
        <begin position="244"/>
        <end position="269"/>
    </location>
</feature>
<dbReference type="AlphaFoldDB" id="A0A8S3RE24"/>
<keyword evidence="2 8" id="KW-0812">Transmembrane</keyword>
<feature type="domain" description="G-protein coupled receptors family 1 profile" evidence="9">
    <location>
        <begin position="55"/>
        <end position="320"/>
    </location>
</feature>
<feature type="transmembrane region" description="Helical" evidence="8">
    <location>
        <begin position="76"/>
        <end position="95"/>
    </location>
</feature>
<dbReference type="EMBL" id="CAJPWZ010001044">
    <property type="protein sequence ID" value="CAG2206206.1"/>
    <property type="molecule type" value="Genomic_DNA"/>
</dbReference>
<dbReference type="Pfam" id="PF00001">
    <property type="entry name" value="7tm_1"/>
    <property type="match status" value="1"/>
</dbReference>
<evidence type="ECO:0000256" key="2">
    <source>
        <dbReference type="ARBA" id="ARBA00022692"/>
    </source>
</evidence>
<proteinExistence type="predicted"/>
<feature type="transmembrane region" description="Helical" evidence="8">
    <location>
        <begin position="154"/>
        <end position="176"/>
    </location>
</feature>
<dbReference type="Gene3D" id="1.20.1070.10">
    <property type="entry name" value="Rhodopsin 7-helix transmembrane proteins"/>
    <property type="match status" value="1"/>
</dbReference>
<evidence type="ECO:0000259" key="9">
    <source>
        <dbReference type="PROSITE" id="PS50262"/>
    </source>
</evidence>
<evidence type="ECO:0000313" key="10">
    <source>
        <dbReference type="EMBL" id="CAG2206206.1"/>
    </source>
</evidence>
<keyword evidence="11" id="KW-1185">Reference proteome</keyword>
<protein>
    <recommendedName>
        <fullName evidence="9">G-protein coupled receptors family 1 profile domain-containing protein</fullName>
    </recommendedName>
</protein>
<evidence type="ECO:0000256" key="3">
    <source>
        <dbReference type="ARBA" id="ARBA00022989"/>
    </source>
</evidence>
<comment type="caution">
    <text evidence="10">The sequence shown here is derived from an EMBL/GenBank/DDBJ whole genome shotgun (WGS) entry which is preliminary data.</text>
</comment>
<sequence>MNTTVEFNVSFMTTPSTVQPSPAYSSIIDIYEHHIPVLYVISKAKILLYIFGFPANVLSCILWLRSPLRHSSGCYFAALAVSDDIFLALSVVLELQNTWKIDTLNLPIVCEMFPVFYLAVQYLSPLLTLAFTVERYISIRFPLKRREFCTVKRAKLVIFCLAVFVVLVSLIQSYFWKYIHGVCELREEVNDFRTNWNWVTESTMFIIVPFLILIFNIIVIYTMRQTKKRVKKLYGPIPPRKRTANTNTLLVVSFYLIITTLPVSVTYILSDHFLVCCLKQLSYEFIENNIVWQRHLNFTVAREIVYLFGISHYAFNFILYLSTGRKFRRELKKLFRKLTKSCSKSCSSRDS</sequence>
<dbReference type="PRINTS" id="PR00237">
    <property type="entry name" value="GPCRRHODOPSN"/>
</dbReference>
<keyword evidence="3 8" id="KW-1133">Transmembrane helix</keyword>
<feature type="transmembrane region" description="Helical" evidence="8">
    <location>
        <begin position="203"/>
        <end position="223"/>
    </location>
</feature>
<keyword evidence="4" id="KW-0297">G-protein coupled receptor</keyword>
<dbReference type="PROSITE" id="PS50262">
    <property type="entry name" value="G_PROTEIN_RECEP_F1_2"/>
    <property type="match status" value="1"/>
</dbReference>
<name>A0A8S3RE24_MYTED</name>
<accession>A0A8S3RE24</accession>
<gene>
    <name evidence="10" type="ORF">MEDL_20542</name>
</gene>
<keyword evidence="6" id="KW-0675">Receptor</keyword>
<dbReference type="GO" id="GO:0005886">
    <property type="term" value="C:plasma membrane"/>
    <property type="evidence" value="ECO:0007669"/>
    <property type="project" value="TreeGrafter"/>
</dbReference>
<dbReference type="InterPro" id="IPR000276">
    <property type="entry name" value="GPCR_Rhodpsn"/>
</dbReference>
<evidence type="ECO:0000256" key="1">
    <source>
        <dbReference type="ARBA" id="ARBA00004141"/>
    </source>
</evidence>
<evidence type="ECO:0000313" key="11">
    <source>
        <dbReference type="Proteomes" id="UP000683360"/>
    </source>
</evidence>
<evidence type="ECO:0000256" key="8">
    <source>
        <dbReference type="SAM" id="Phobius"/>
    </source>
</evidence>
<dbReference type="PANTHER" id="PTHR24243:SF233">
    <property type="entry name" value="THYROTROPIN-RELEASING HORMONE RECEPTOR"/>
    <property type="match status" value="1"/>
</dbReference>
<dbReference type="GO" id="GO:0004930">
    <property type="term" value="F:G protein-coupled receptor activity"/>
    <property type="evidence" value="ECO:0007669"/>
    <property type="project" value="UniProtKB-KW"/>
</dbReference>
<evidence type="ECO:0000256" key="5">
    <source>
        <dbReference type="ARBA" id="ARBA00023136"/>
    </source>
</evidence>
<comment type="subcellular location">
    <subcellularLocation>
        <location evidence="1">Membrane</location>
        <topology evidence="1">Multi-pass membrane protein</topology>
    </subcellularLocation>
</comment>
<dbReference type="SUPFAM" id="SSF81321">
    <property type="entry name" value="Family A G protein-coupled receptor-like"/>
    <property type="match status" value="1"/>
</dbReference>
<organism evidence="10 11">
    <name type="scientific">Mytilus edulis</name>
    <name type="common">Blue mussel</name>
    <dbReference type="NCBI Taxonomy" id="6550"/>
    <lineage>
        <taxon>Eukaryota</taxon>
        <taxon>Metazoa</taxon>
        <taxon>Spiralia</taxon>
        <taxon>Lophotrochozoa</taxon>
        <taxon>Mollusca</taxon>
        <taxon>Bivalvia</taxon>
        <taxon>Autobranchia</taxon>
        <taxon>Pteriomorphia</taxon>
        <taxon>Mytilida</taxon>
        <taxon>Mytiloidea</taxon>
        <taxon>Mytilidae</taxon>
        <taxon>Mytilinae</taxon>
        <taxon>Mytilus</taxon>
    </lineage>
</organism>
<feature type="transmembrane region" description="Helical" evidence="8">
    <location>
        <begin position="115"/>
        <end position="133"/>
    </location>
</feature>
<dbReference type="PANTHER" id="PTHR24243">
    <property type="entry name" value="G-PROTEIN COUPLED RECEPTOR"/>
    <property type="match status" value="1"/>
</dbReference>